<keyword evidence="3" id="KW-1185">Reference proteome</keyword>
<dbReference type="InterPro" id="IPR000305">
    <property type="entry name" value="GIY-YIG_endonuc"/>
</dbReference>
<accession>A0ABX1G709</accession>
<gene>
    <name evidence="2" type="ORF">HED64_14080</name>
</gene>
<evidence type="ECO:0000259" key="1">
    <source>
        <dbReference type="PROSITE" id="PS50164"/>
    </source>
</evidence>
<feature type="domain" description="GIY-YIG" evidence="1">
    <location>
        <begin position="37"/>
        <end position="127"/>
    </location>
</feature>
<name>A0ABX1G709_9MICC</name>
<dbReference type="Gene3D" id="3.40.1440.10">
    <property type="entry name" value="GIY-YIG endonuclease"/>
    <property type="match status" value="1"/>
</dbReference>
<dbReference type="RefSeq" id="WP_168152655.1">
    <property type="nucleotide sequence ID" value="NZ_JAAWVT010000007.1"/>
</dbReference>
<comment type="caution">
    <text evidence="2">The sequence shown here is derived from an EMBL/GenBank/DDBJ whole genome shotgun (WGS) entry which is preliminary data.</text>
</comment>
<organism evidence="2 3">
    <name type="scientific">Paeniglutamicibacter terrestris</name>
    <dbReference type="NCBI Taxonomy" id="2723403"/>
    <lineage>
        <taxon>Bacteria</taxon>
        <taxon>Bacillati</taxon>
        <taxon>Actinomycetota</taxon>
        <taxon>Actinomycetes</taxon>
        <taxon>Micrococcales</taxon>
        <taxon>Micrococcaceae</taxon>
        <taxon>Paeniglutamicibacter</taxon>
    </lineage>
</organism>
<dbReference type="CDD" id="cd00719">
    <property type="entry name" value="GIY-YIG_SF"/>
    <property type="match status" value="1"/>
</dbReference>
<evidence type="ECO:0000313" key="3">
    <source>
        <dbReference type="Proteomes" id="UP000746595"/>
    </source>
</evidence>
<dbReference type="Proteomes" id="UP000746595">
    <property type="component" value="Unassembled WGS sequence"/>
</dbReference>
<evidence type="ECO:0000313" key="2">
    <source>
        <dbReference type="EMBL" id="NKG21829.1"/>
    </source>
</evidence>
<proteinExistence type="predicted"/>
<dbReference type="EMBL" id="JAAWVT010000007">
    <property type="protein sequence ID" value="NKG21829.1"/>
    <property type="molecule type" value="Genomic_DNA"/>
</dbReference>
<sequence length="243" mass="28182">MAYFDSLDHNEFNESLTNLLAHNHGLQEVEDLKEFDQQAGVYLMVFDEYKTMYIGQSTDIRKRVKKHWTGRKPFDRLIFGSEFGSVFPVDEFRPLDNSRLYALKTDDYYEVEQELAELADRRFILNRIDGGLVTLGTTLNHLANPRAHTAPVEKRDLTRDQYLSALDVLKNQLSNTRGDKEGLLKDLAQLPPHFYEVTRIDGSVFTWTYRKAIRTLACQEEITLDEYLLYLTHLGESPILLAD</sequence>
<dbReference type="PROSITE" id="PS50164">
    <property type="entry name" value="GIY_YIG"/>
    <property type="match status" value="1"/>
</dbReference>
<dbReference type="InterPro" id="IPR035901">
    <property type="entry name" value="GIY-YIG_endonuc_sf"/>
</dbReference>
<protein>
    <submittedName>
        <fullName evidence="2">GIY-YIG nuclease family protein</fullName>
    </submittedName>
</protein>
<dbReference type="SUPFAM" id="SSF82771">
    <property type="entry name" value="GIY-YIG endonuclease"/>
    <property type="match status" value="1"/>
</dbReference>
<reference evidence="2 3" key="1">
    <citation type="submission" date="2020-04" db="EMBL/GenBank/DDBJ databases">
        <title>Paeniglutamicibacter sp. ANT13_2, a novel actinomycete isolated from sediment in Antarctica.</title>
        <authorList>
            <person name="Sakdapetsiri C."/>
            <person name="Pinyakong O."/>
        </authorList>
    </citation>
    <scope>NUCLEOTIDE SEQUENCE [LARGE SCALE GENOMIC DNA]</scope>
    <source>
        <strain evidence="2 3">ANT13_2</strain>
    </source>
</reference>